<dbReference type="PROSITE" id="PS00455">
    <property type="entry name" value="AMP_BINDING"/>
    <property type="match status" value="1"/>
</dbReference>
<name>A0ABN1C5N7_9BURK</name>
<comment type="caution">
    <text evidence="3">The sequence shown here is derived from an EMBL/GenBank/DDBJ whole genome shotgun (WGS) entry which is preliminary data.</text>
</comment>
<reference evidence="3 4" key="1">
    <citation type="journal article" date="2019" name="Int. J. Syst. Evol. Microbiol.">
        <title>The Global Catalogue of Microorganisms (GCM) 10K type strain sequencing project: providing services to taxonomists for standard genome sequencing and annotation.</title>
        <authorList>
            <consortium name="The Broad Institute Genomics Platform"/>
            <consortium name="The Broad Institute Genome Sequencing Center for Infectious Disease"/>
            <person name="Wu L."/>
            <person name="Ma J."/>
        </authorList>
    </citation>
    <scope>NUCLEOTIDE SEQUENCE [LARGE SCALE GENOMIC DNA]</scope>
    <source>
        <strain evidence="3 4">JCM 14330</strain>
    </source>
</reference>
<dbReference type="InterPro" id="IPR045851">
    <property type="entry name" value="AMP-bd_C_sf"/>
</dbReference>
<dbReference type="PANTHER" id="PTHR43767">
    <property type="entry name" value="LONG-CHAIN-FATTY-ACID--COA LIGASE"/>
    <property type="match status" value="1"/>
</dbReference>
<dbReference type="Pfam" id="PF00501">
    <property type="entry name" value="AMP-binding"/>
    <property type="match status" value="1"/>
</dbReference>
<accession>A0ABN1C5N7</accession>
<dbReference type="EMBL" id="BAAAEN010000012">
    <property type="protein sequence ID" value="GAA0512293.1"/>
    <property type="molecule type" value="Genomic_DNA"/>
</dbReference>
<evidence type="ECO:0000259" key="1">
    <source>
        <dbReference type="Pfam" id="PF00501"/>
    </source>
</evidence>
<dbReference type="Pfam" id="PF13193">
    <property type="entry name" value="AMP-binding_C"/>
    <property type="match status" value="1"/>
</dbReference>
<keyword evidence="4" id="KW-1185">Reference proteome</keyword>
<dbReference type="InterPro" id="IPR020845">
    <property type="entry name" value="AMP-binding_CS"/>
</dbReference>
<gene>
    <name evidence="3" type="ORF">GCM10009097_32010</name>
</gene>
<dbReference type="InterPro" id="IPR000873">
    <property type="entry name" value="AMP-dep_synth/lig_dom"/>
</dbReference>
<evidence type="ECO:0000313" key="4">
    <source>
        <dbReference type="Proteomes" id="UP001501706"/>
    </source>
</evidence>
<dbReference type="InterPro" id="IPR042099">
    <property type="entry name" value="ANL_N_sf"/>
</dbReference>
<evidence type="ECO:0000259" key="2">
    <source>
        <dbReference type="Pfam" id="PF13193"/>
    </source>
</evidence>
<dbReference type="PANTHER" id="PTHR43767:SF7">
    <property type="entry name" value="MEDIUM_LONG-CHAIN-FATTY-ACID--COA LIGASE FADD8"/>
    <property type="match status" value="1"/>
</dbReference>
<dbReference type="SUPFAM" id="SSF56801">
    <property type="entry name" value="Acetyl-CoA synthetase-like"/>
    <property type="match status" value="1"/>
</dbReference>
<dbReference type="InterPro" id="IPR050237">
    <property type="entry name" value="ATP-dep_AMP-bd_enzyme"/>
</dbReference>
<protein>
    <submittedName>
        <fullName evidence="3">Class I adenylate-forming enzyme family protein</fullName>
    </submittedName>
</protein>
<dbReference type="Gene3D" id="3.40.50.12780">
    <property type="entry name" value="N-terminal domain of ligase-like"/>
    <property type="match status" value="1"/>
</dbReference>
<feature type="domain" description="AMP-dependent synthetase/ligase" evidence="1">
    <location>
        <begin position="31"/>
        <end position="387"/>
    </location>
</feature>
<proteinExistence type="predicted"/>
<dbReference type="Proteomes" id="UP001501706">
    <property type="component" value="Unassembled WGS sequence"/>
</dbReference>
<sequence>MTSDAAMTQNVHDIMARQARQPFVDFPSLIARHASERPGAPAFRCGGDTLDWAGLARATERVAAACAALGVGPDGKVALLASPGLRAIQAFFGVVRAGGCVVPLATSATAATLMGMLGDSDATVLVADADARESLKAVEAELAAALPHRLVALDFQAPGWLGWDDWLARGGQPPAVDHRADQAFNLIYSSGTTGKPKGILHLHGMRSRQANRRSFGLGPDSVMLLSTPLYSNTTLQPMLATVANGGSTVLMRKFDAAEYLRLCAAHRVTHTMLVPVQYQRLLAHEDFARTDLSSFVLKQCTGAPLDARVKSQILARWPGGLREIYGMTEGGCSCVLDAHEFPDKLGTVGRPAPDHDMRIVDDDGRVLAQGEVGEIVGWSPYMMAGYYKQPQATEAFYWRDDSGIAFHRSGDIGRFDDEGFLILLDRKKDLIISGGFNIYATDLESVAAAHPEVADVAVIGIPSEQWGETPLALVVLKPGSTLDPEALRSWVNGQVGRTQRLAAVEYRSELPRSALGKLLKRELRQPYWT</sequence>
<dbReference type="InterPro" id="IPR025110">
    <property type="entry name" value="AMP-bd_C"/>
</dbReference>
<feature type="domain" description="AMP-binding enzyme C-terminal" evidence="2">
    <location>
        <begin position="443"/>
        <end position="517"/>
    </location>
</feature>
<evidence type="ECO:0000313" key="3">
    <source>
        <dbReference type="EMBL" id="GAA0512293.1"/>
    </source>
</evidence>
<dbReference type="Gene3D" id="3.30.300.30">
    <property type="match status" value="1"/>
</dbReference>
<organism evidence="3 4">
    <name type="scientific">Pigmentiphaga daeguensis</name>
    <dbReference type="NCBI Taxonomy" id="414049"/>
    <lineage>
        <taxon>Bacteria</taxon>
        <taxon>Pseudomonadati</taxon>
        <taxon>Pseudomonadota</taxon>
        <taxon>Betaproteobacteria</taxon>
        <taxon>Burkholderiales</taxon>
        <taxon>Alcaligenaceae</taxon>
        <taxon>Pigmentiphaga</taxon>
    </lineage>
</organism>